<dbReference type="WBParaSite" id="HCON_00071370-00001">
    <property type="protein sequence ID" value="HCON_00071370-00001"/>
    <property type="gene ID" value="HCON_00071370"/>
</dbReference>
<sequence length="98" mass="11471">MMKDENRLEIYQRSGNTVREVMRRAQRLTDSHKMACLDFVLKNLTTDWKQVILSDEKRFNLDGLDGAKCYGRDLEKDLEQFSRRNFGGGSLMVWGAYC</sequence>
<reference evidence="2" key="1">
    <citation type="submission" date="2020-12" db="UniProtKB">
        <authorList>
            <consortium name="WormBaseParasite"/>
        </authorList>
    </citation>
    <scope>IDENTIFICATION</scope>
    <source>
        <strain evidence="2">MHco3</strain>
    </source>
</reference>
<keyword evidence="1" id="KW-1185">Reference proteome</keyword>
<dbReference type="InterPro" id="IPR036397">
    <property type="entry name" value="RNaseH_sf"/>
</dbReference>
<evidence type="ECO:0000313" key="2">
    <source>
        <dbReference type="WBParaSite" id="HCON_00071370-00001"/>
    </source>
</evidence>
<proteinExistence type="predicted"/>
<organism evidence="1 2">
    <name type="scientific">Haemonchus contortus</name>
    <name type="common">Barber pole worm</name>
    <dbReference type="NCBI Taxonomy" id="6289"/>
    <lineage>
        <taxon>Eukaryota</taxon>
        <taxon>Metazoa</taxon>
        <taxon>Ecdysozoa</taxon>
        <taxon>Nematoda</taxon>
        <taxon>Chromadorea</taxon>
        <taxon>Rhabditida</taxon>
        <taxon>Rhabditina</taxon>
        <taxon>Rhabditomorpha</taxon>
        <taxon>Strongyloidea</taxon>
        <taxon>Trichostrongylidae</taxon>
        <taxon>Haemonchus</taxon>
    </lineage>
</organism>
<protein>
    <submittedName>
        <fullName evidence="2">Histone-lysine N-methyltransferase SETMAR</fullName>
    </submittedName>
</protein>
<dbReference type="Proteomes" id="UP000025227">
    <property type="component" value="Unplaced"/>
</dbReference>
<dbReference type="OrthoDB" id="5857894at2759"/>
<accession>A0A7I4Y9Z6</accession>
<dbReference type="AlphaFoldDB" id="A0A7I4Y9Z6"/>
<dbReference type="GO" id="GO:0003676">
    <property type="term" value="F:nucleic acid binding"/>
    <property type="evidence" value="ECO:0007669"/>
    <property type="project" value="InterPro"/>
</dbReference>
<evidence type="ECO:0000313" key="1">
    <source>
        <dbReference type="Proteomes" id="UP000025227"/>
    </source>
</evidence>
<name>A0A7I4Y9Z6_HAECO</name>
<dbReference type="Gene3D" id="3.30.420.10">
    <property type="entry name" value="Ribonuclease H-like superfamily/Ribonuclease H"/>
    <property type="match status" value="1"/>
</dbReference>
<dbReference type="OMA" id="DSHKMAC"/>